<evidence type="ECO:0000313" key="2">
    <source>
        <dbReference type="Proteomes" id="UP000199601"/>
    </source>
</evidence>
<gene>
    <name evidence="1" type="ORF">BN000_02740</name>
</gene>
<protein>
    <recommendedName>
        <fullName evidence="3">Lipoprotein LpqN</fullName>
    </recommendedName>
</protein>
<dbReference type="RefSeq" id="WP_090420959.1">
    <property type="nucleotide sequence ID" value="NZ_CTEC01000001.1"/>
</dbReference>
<keyword evidence="2" id="KW-1185">Reference proteome</keyword>
<dbReference type="EMBL" id="CTEC01000001">
    <property type="protein sequence ID" value="CQD12854.1"/>
    <property type="molecule type" value="Genomic_DNA"/>
</dbReference>
<sequence length="119" mass="12289">MIAPEEISSLLGVSVAGVSTGKDPEQGDCTWQNTATEESLSLTISNPGTALNNKLPAPGFPDVTTPGPDGMRYMGGGEVEFAAGNRVNTVQVAVLRLSPDEANAAAVKLAREIAPQVPR</sequence>
<name>A0A0U1DCW4_9MYCO</name>
<accession>A0A0U1DCW4</accession>
<evidence type="ECO:0000313" key="1">
    <source>
        <dbReference type="EMBL" id="CQD12854.1"/>
    </source>
</evidence>
<proteinExistence type="predicted"/>
<reference evidence="2" key="1">
    <citation type="submission" date="2015-03" db="EMBL/GenBank/DDBJ databases">
        <authorList>
            <person name="Urmite Genomes"/>
        </authorList>
    </citation>
    <scope>NUCLEOTIDE SEQUENCE [LARGE SCALE GENOMIC DNA]</scope>
    <source>
        <strain evidence="2">CSUR P1344</strain>
    </source>
</reference>
<organism evidence="1 2">
    <name type="scientific">Mycobacterium europaeum</name>
    <dbReference type="NCBI Taxonomy" id="761804"/>
    <lineage>
        <taxon>Bacteria</taxon>
        <taxon>Bacillati</taxon>
        <taxon>Actinomycetota</taxon>
        <taxon>Actinomycetes</taxon>
        <taxon>Mycobacteriales</taxon>
        <taxon>Mycobacteriaceae</taxon>
        <taxon>Mycobacterium</taxon>
        <taxon>Mycobacterium simiae complex</taxon>
    </lineage>
</organism>
<evidence type="ECO:0008006" key="3">
    <source>
        <dbReference type="Google" id="ProtNLM"/>
    </source>
</evidence>
<dbReference type="AlphaFoldDB" id="A0A0U1DCW4"/>
<dbReference type="Proteomes" id="UP000199601">
    <property type="component" value="Unassembled WGS sequence"/>
</dbReference>